<feature type="compositionally biased region" description="Low complexity" evidence="3">
    <location>
        <begin position="576"/>
        <end position="591"/>
    </location>
</feature>
<feature type="region of interest" description="Disordered" evidence="3">
    <location>
        <begin position="475"/>
        <end position="656"/>
    </location>
</feature>
<dbReference type="Gene3D" id="2.30.30.40">
    <property type="entry name" value="SH3 Domains"/>
    <property type="match status" value="4"/>
</dbReference>
<dbReference type="Pfam" id="PF07653">
    <property type="entry name" value="SH3_2"/>
    <property type="match status" value="1"/>
</dbReference>
<dbReference type="AlphaFoldDB" id="A0AAV3YPC5"/>
<evidence type="ECO:0000313" key="5">
    <source>
        <dbReference type="EMBL" id="GFN84112.1"/>
    </source>
</evidence>
<feature type="domain" description="SH3" evidence="4">
    <location>
        <begin position="117"/>
        <end position="176"/>
    </location>
</feature>
<sequence length="773" mass="83237">MEALVVLKSKCSVKRLKLSRSASHNSSRSKASKQKKVEHISKPKRLDRYVAVAEYAVQAPGEMLLYPGLRVDVLEKSDSGWWFVNSEDEQGWVPSTYLEPESEESESAAPAAVAEPGQEENFICIEKFEGASADEVSLEKGAVVQVLQKNLDGWWLVRYMGREAYAPGTYLKKATSGQTHSLVEKSRLSGVQIISSLQDVSPLLTQSKKSDIAPPAARSSLGNKAAACFVKTKSMERGGSLMPPPRKNSVTKVDTPLSMRKSSLYVTIEDFEDTVGDGLSFRSGQEVQVKEKTATGWWFVKIDEEEGWVPASYLESSSKGGGQTEIQESNYETNRASYVFPDEFSEEEWYDLPDEEKPLDRPDESKKGFVDMSNRPLPPIPPEEEQSVQESAKGGSSSPRMARRPLPAAPVLSPPGKSGPIILPVPKKPSQTKNVDSVVPKVAAKPKDPMPAQDLASGGDNQDFASILKAKFAARSGVSVDSGNSSEEDSTKPSNHRPDKPKMQPIVPKKPSEIKKDLESHNQLSDSAAEDVTPPPRTKNKPLKPPSLPSKPGGNSSAPSPGVKPSFPGVQLKPVSKPGSAGSKASATPGANSNSPAVLQKGSVKSIGAALTESSNLRPKSAEKPFMPGKPEKPLIPGKPEKPFIPGKPKPGVAAKPSIASKPAVLTQKPGQSVNNLANSLSGKLNFGKQVNSQPQEPSPTPANVAKKLSAVPPGSAVSRSYVALFDFVAENDGEIGFNEGDELEVLEQRGEWSLVRIWDEEGWAPTNYLQEN</sequence>
<feature type="compositionally biased region" description="Basic and acidic residues" evidence="3">
    <location>
        <begin position="355"/>
        <end position="369"/>
    </location>
</feature>
<evidence type="ECO:0000313" key="6">
    <source>
        <dbReference type="Proteomes" id="UP000735302"/>
    </source>
</evidence>
<name>A0AAV3YPC5_9GAST</name>
<dbReference type="GO" id="GO:0005737">
    <property type="term" value="C:cytoplasm"/>
    <property type="evidence" value="ECO:0007669"/>
    <property type="project" value="TreeGrafter"/>
</dbReference>
<evidence type="ECO:0000259" key="4">
    <source>
        <dbReference type="PROSITE" id="PS50002"/>
    </source>
</evidence>
<feature type="domain" description="SH3" evidence="4">
    <location>
        <begin position="260"/>
        <end position="319"/>
    </location>
</feature>
<evidence type="ECO:0000256" key="3">
    <source>
        <dbReference type="SAM" id="MobiDB-lite"/>
    </source>
</evidence>
<feature type="domain" description="SH3" evidence="4">
    <location>
        <begin position="717"/>
        <end position="773"/>
    </location>
</feature>
<feature type="region of interest" description="Disordered" evidence="3">
    <location>
        <begin position="689"/>
        <end position="708"/>
    </location>
</feature>
<dbReference type="InterPro" id="IPR001452">
    <property type="entry name" value="SH3_domain"/>
</dbReference>
<dbReference type="SUPFAM" id="SSF50044">
    <property type="entry name" value="SH3-domain"/>
    <property type="match status" value="4"/>
</dbReference>
<dbReference type="Proteomes" id="UP000735302">
    <property type="component" value="Unassembled WGS sequence"/>
</dbReference>
<dbReference type="PANTHER" id="PTHR15706">
    <property type="entry name" value="SH3 MULTIPLE DOMAIN"/>
    <property type="match status" value="1"/>
</dbReference>
<proteinExistence type="predicted"/>
<reference evidence="5 6" key="1">
    <citation type="journal article" date="2021" name="Elife">
        <title>Chloroplast acquisition without the gene transfer in kleptoplastic sea slugs, Plakobranchus ocellatus.</title>
        <authorList>
            <person name="Maeda T."/>
            <person name="Takahashi S."/>
            <person name="Yoshida T."/>
            <person name="Shimamura S."/>
            <person name="Takaki Y."/>
            <person name="Nagai Y."/>
            <person name="Toyoda A."/>
            <person name="Suzuki Y."/>
            <person name="Arimoto A."/>
            <person name="Ishii H."/>
            <person name="Satoh N."/>
            <person name="Nishiyama T."/>
            <person name="Hasebe M."/>
            <person name="Maruyama T."/>
            <person name="Minagawa J."/>
            <person name="Obokata J."/>
            <person name="Shigenobu S."/>
        </authorList>
    </citation>
    <scope>NUCLEOTIDE SEQUENCE [LARGE SCALE GENOMIC DNA]</scope>
</reference>
<accession>A0AAV3YPC5</accession>
<feature type="compositionally biased region" description="Pro residues" evidence="3">
    <location>
        <begin position="533"/>
        <end position="549"/>
    </location>
</feature>
<dbReference type="EMBL" id="BLXT01001278">
    <property type="protein sequence ID" value="GFN84112.1"/>
    <property type="molecule type" value="Genomic_DNA"/>
</dbReference>
<dbReference type="PROSITE" id="PS50002">
    <property type="entry name" value="SH3"/>
    <property type="match status" value="4"/>
</dbReference>
<organism evidence="5 6">
    <name type="scientific">Plakobranchus ocellatus</name>
    <dbReference type="NCBI Taxonomy" id="259542"/>
    <lineage>
        <taxon>Eukaryota</taxon>
        <taxon>Metazoa</taxon>
        <taxon>Spiralia</taxon>
        <taxon>Lophotrochozoa</taxon>
        <taxon>Mollusca</taxon>
        <taxon>Gastropoda</taxon>
        <taxon>Heterobranchia</taxon>
        <taxon>Euthyneura</taxon>
        <taxon>Panpulmonata</taxon>
        <taxon>Sacoglossa</taxon>
        <taxon>Placobranchoidea</taxon>
        <taxon>Plakobranchidae</taxon>
        <taxon>Plakobranchus</taxon>
    </lineage>
</organism>
<feature type="compositionally biased region" description="Basic and acidic residues" evidence="3">
    <location>
        <begin position="510"/>
        <end position="520"/>
    </location>
</feature>
<dbReference type="InterPro" id="IPR051228">
    <property type="entry name" value="NADPH_Oxidase/PX-Domain"/>
</dbReference>
<dbReference type="CDD" id="cd11856">
    <property type="entry name" value="SH3_p47phox_like"/>
    <property type="match status" value="1"/>
</dbReference>
<evidence type="ECO:0000256" key="1">
    <source>
        <dbReference type="ARBA" id="ARBA00022443"/>
    </source>
</evidence>
<dbReference type="Pfam" id="PF00018">
    <property type="entry name" value="SH3_1"/>
    <property type="match status" value="3"/>
</dbReference>
<feature type="domain" description="SH3" evidence="4">
    <location>
        <begin position="44"/>
        <end position="103"/>
    </location>
</feature>
<feature type="compositionally biased region" description="Low complexity" evidence="3">
    <location>
        <begin position="396"/>
        <end position="415"/>
    </location>
</feature>
<comment type="caution">
    <text evidence="5">The sequence shown here is derived from an EMBL/GenBank/DDBJ whole genome shotgun (WGS) entry which is preliminary data.</text>
</comment>
<feature type="region of interest" description="Disordered" evidence="3">
    <location>
        <begin position="353"/>
        <end position="461"/>
    </location>
</feature>
<dbReference type="PRINTS" id="PR00452">
    <property type="entry name" value="SH3DOMAIN"/>
</dbReference>
<keyword evidence="6" id="KW-1185">Reference proteome</keyword>
<feature type="region of interest" description="Disordered" evidence="3">
    <location>
        <begin position="313"/>
        <end position="334"/>
    </location>
</feature>
<protein>
    <submittedName>
        <fullName evidence="5">Sh3 and px domain-containing protein 2b</fullName>
    </submittedName>
</protein>
<gene>
    <name evidence="5" type="ORF">PoB_001061800</name>
</gene>
<feature type="compositionally biased region" description="Polar residues" evidence="3">
    <location>
        <begin position="314"/>
        <end position="334"/>
    </location>
</feature>
<evidence type="ECO:0000256" key="2">
    <source>
        <dbReference type="PROSITE-ProRule" id="PRU00192"/>
    </source>
</evidence>
<keyword evidence="1 2" id="KW-0728">SH3 domain</keyword>
<dbReference type="InterPro" id="IPR036028">
    <property type="entry name" value="SH3-like_dom_sf"/>
</dbReference>
<dbReference type="PANTHER" id="PTHR15706:SF26">
    <property type="entry name" value="SH3 AND PX DOMAIN-CONTAINING PROTEIN 2B"/>
    <property type="match status" value="1"/>
</dbReference>
<dbReference type="SMART" id="SM00326">
    <property type="entry name" value="SH3"/>
    <property type="match status" value="4"/>
</dbReference>